<dbReference type="SUPFAM" id="SSF52058">
    <property type="entry name" value="L domain-like"/>
    <property type="match status" value="1"/>
</dbReference>
<keyword evidence="4" id="KW-1133">Transmembrane helix</keyword>
<organism evidence="5 6">
    <name type="scientific">Tenebrio molitor</name>
    <name type="common">Yellow mealworm beetle</name>
    <dbReference type="NCBI Taxonomy" id="7067"/>
    <lineage>
        <taxon>Eukaryota</taxon>
        <taxon>Metazoa</taxon>
        <taxon>Ecdysozoa</taxon>
        <taxon>Arthropoda</taxon>
        <taxon>Hexapoda</taxon>
        <taxon>Insecta</taxon>
        <taxon>Pterygota</taxon>
        <taxon>Neoptera</taxon>
        <taxon>Endopterygota</taxon>
        <taxon>Coleoptera</taxon>
        <taxon>Polyphaga</taxon>
        <taxon>Cucujiformia</taxon>
        <taxon>Tenebrionidae</taxon>
        <taxon>Tenebrio</taxon>
    </lineage>
</organism>
<evidence type="ECO:0000313" key="6">
    <source>
        <dbReference type="Proteomes" id="UP000719412"/>
    </source>
</evidence>
<sequence>MWRSSTHQQIKESKVIGHTLEKTIFSIARTGYGIFFVRSLDPRILPQNNNPQVSSQKALTVFFPKPLVPIWLLSLSLLLVLALPPSSGLYTRLSSFDLMKCSYGERGSLTATCVNATTNYFKNTPYRFDHLDETLRCLNCSLNILESGSFDISGNQIKNLDLSNSLISNIRQKAFVGLIFLQRLILANNDIKSIYPGTFSGVKKINYVDLENNSISILSDDGFLELISLETLNLRHNQIKSFAKWSFRGLVHLEMLDLSYNEVGEFKEVFNNLTALKLLDLSHNKISVLNANEFDNLTSLLEIRFHHNHITSIPALEFFSMSKLRRLDLSFNAIDKIIAGSFNGLYNLEDLDLSFNNIAEVPQKTLQSLHYLQHLNISNNKLSVFQTGLYSGLPQLRVLNFSQNAIEDIEITGVFSLDSLDTLDFSANNITYVDYVRLISRLPKISYLNLEDNYLPCGLEKDMENYFAEDNFKFLLYSSKPGGVKCVDTPVAPVARHDYRKNSVVEETAVESSSANVWIFVLIGITLLLVCVLYYIQLRTYQEMRSLSIKRSTSEAQLISSELEARDNDFLKE</sequence>
<dbReference type="PANTHER" id="PTHR45842">
    <property type="entry name" value="SYNAPTIC ADHESION-LIKE MOLECULE SALM"/>
    <property type="match status" value="1"/>
</dbReference>
<dbReference type="Proteomes" id="UP000719412">
    <property type="component" value="Unassembled WGS sequence"/>
</dbReference>
<evidence type="ECO:0000256" key="1">
    <source>
        <dbReference type="ARBA" id="ARBA00022614"/>
    </source>
</evidence>
<keyword evidence="4" id="KW-0812">Transmembrane</keyword>
<accession>A0A8J6HN71</accession>
<dbReference type="AlphaFoldDB" id="A0A8J6HN71"/>
<dbReference type="InterPro" id="IPR032675">
    <property type="entry name" value="LRR_dom_sf"/>
</dbReference>
<reference evidence="5" key="2">
    <citation type="submission" date="2021-08" db="EMBL/GenBank/DDBJ databases">
        <authorList>
            <person name="Eriksson T."/>
        </authorList>
    </citation>
    <scope>NUCLEOTIDE SEQUENCE</scope>
    <source>
        <strain evidence="5">Stoneville</strain>
        <tissue evidence="5">Whole head</tissue>
    </source>
</reference>
<evidence type="ECO:0000256" key="3">
    <source>
        <dbReference type="ARBA" id="ARBA00022737"/>
    </source>
</evidence>
<keyword evidence="3" id="KW-0677">Repeat</keyword>
<gene>
    <name evidence="5" type="ORF">GEV33_005291</name>
</gene>
<dbReference type="Pfam" id="PF13855">
    <property type="entry name" value="LRR_8"/>
    <property type="match status" value="3"/>
</dbReference>
<keyword evidence="1" id="KW-0433">Leucine-rich repeat</keyword>
<keyword evidence="4" id="KW-0472">Membrane</keyword>
<dbReference type="FunFam" id="3.80.10.10:FF:001164">
    <property type="entry name" value="GH01279p"/>
    <property type="match status" value="1"/>
</dbReference>
<dbReference type="InterPro" id="IPR001611">
    <property type="entry name" value="Leu-rich_rpt"/>
</dbReference>
<dbReference type="EMBL" id="JABDTM020019362">
    <property type="protein sequence ID" value="KAH0817502.1"/>
    <property type="molecule type" value="Genomic_DNA"/>
</dbReference>
<protein>
    <submittedName>
        <fullName evidence="5">Uncharacterized protein</fullName>
    </submittedName>
</protein>
<evidence type="ECO:0000313" key="5">
    <source>
        <dbReference type="EMBL" id="KAH0817502.1"/>
    </source>
</evidence>
<dbReference type="InterPro" id="IPR050467">
    <property type="entry name" value="LRFN"/>
</dbReference>
<evidence type="ECO:0000256" key="4">
    <source>
        <dbReference type="SAM" id="Phobius"/>
    </source>
</evidence>
<feature type="transmembrane region" description="Helical" evidence="4">
    <location>
        <begin position="517"/>
        <end position="536"/>
    </location>
</feature>
<dbReference type="Pfam" id="PF13516">
    <property type="entry name" value="LRR_6"/>
    <property type="match status" value="2"/>
</dbReference>
<evidence type="ECO:0000256" key="2">
    <source>
        <dbReference type="ARBA" id="ARBA00022729"/>
    </source>
</evidence>
<dbReference type="PANTHER" id="PTHR45842:SF22">
    <property type="entry name" value="INSULIN-LIKE GROWTH FACTOR-BINDING PROTEIN COMPLEX ACID LABILE SUBUNIT ISOFORM X1"/>
    <property type="match status" value="1"/>
</dbReference>
<name>A0A8J6HN71_TENMO</name>
<reference evidence="5" key="1">
    <citation type="journal article" date="2020" name="J Insects Food Feed">
        <title>The yellow mealworm (Tenebrio molitor) genome: a resource for the emerging insects as food and feed industry.</title>
        <authorList>
            <person name="Eriksson T."/>
            <person name="Andere A."/>
            <person name="Kelstrup H."/>
            <person name="Emery V."/>
            <person name="Picard C."/>
        </authorList>
    </citation>
    <scope>NUCLEOTIDE SEQUENCE</scope>
    <source>
        <strain evidence="5">Stoneville</strain>
        <tissue evidence="5">Whole head</tissue>
    </source>
</reference>
<proteinExistence type="predicted"/>
<dbReference type="InterPro" id="IPR003591">
    <property type="entry name" value="Leu-rich_rpt_typical-subtyp"/>
</dbReference>
<comment type="caution">
    <text evidence="5">The sequence shown here is derived from an EMBL/GenBank/DDBJ whole genome shotgun (WGS) entry which is preliminary data.</text>
</comment>
<dbReference type="PROSITE" id="PS51450">
    <property type="entry name" value="LRR"/>
    <property type="match status" value="4"/>
</dbReference>
<feature type="transmembrane region" description="Helical" evidence="4">
    <location>
        <begin position="67"/>
        <end position="84"/>
    </location>
</feature>
<keyword evidence="6" id="KW-1185">Reference proteome</keyword>
<dbReference type="SMART" id="SM00369">
    <property type="entry name" value="LRR_TYP"/>
    <property type="match status" value="10"/>
</dbReference>
<dbReference type="GO" id="GO:0016020">
    <property type="term" value="C:membrane"/>
    <property type="evidence" value="ECO:0007669"/>
    <property type="project" value="UniProtKB-SubCell"/>
</dbReference>
<keyword evidence="2" id="KW-0732">Signal</keyword>
<dbReference type="Gene3D" id="3.80.10.10">
    <property type="entry name" value="Ribonuclease Inhibitor"/>
    <property type="match status" value="2"/>
</dbReference>
<dbReference type="SMART" id="SM00365">
    <property type="entry name" value="LRR_SD22"/>
    <property type="match status" value="7"/>
</dbReference>